<organism evidence="1 2">
    <name type="scientific">Candidatus Desulfatibia profunda</name>
    <dbReference type="NCBI Taxonomy" id="2841695"/>
    <lineage>
        <taxon>Bacteria</taxon>
        <taxon>Pseudomonadati</taxon>
        <taxon>Thermodesulfobacteriota</taxon>
        <taxon>Desulfobacteria</taxon>
        <taxon>Desulfobacterales</taxon>
        <taxon>Desulfobacterales incertae sedis</taxon>
        <taxon>Candidatus Desulfatibia</taxon>
    </lineage>
</organism>
<dbReference type="Proteomes" id="UP000603434">
    <property type="component" value="Unassembled WGS sequence"/>
</dbReference>
<sequence length="63" mass="6925">DPKLRQHEIQVVLDPPGSFQTFVDGVLLELADGVDWGFDPDGRVGFMTELGLVSIVDLTLEAR</sequence>
<proteinExistence type="predicted"/>
<gene>
    <name evidence="1" type="ORF">H8E23_16500</name>
</gene>
<protein>
    <submittedName>
        <fullName evidence="1">Uncharacterized protein</fullName>
    </submittedName>
</protein>
<dbReference type="AlphaFoldDB" id="A0A8J6NZD0"/>
<evidence type="ECO:0000313" key="2">
    <source>
        <dbReference type="Proteomes" id="UP000603434"/>
    </source>
</evidence>
<comment type="caution">
    <text evidence="1">The sequence shown here is derived from an EMBL/GenBank/DDBJ whole genome shotgun (WGS) entry which is preliminary data.</text>
</comment>
<reference evidence="1 2" key="1">
    <citation type="submission" date="2020-08" db="EMBL/GenBank/DDBJ databases">
        <title>Bridging the membrane lipid divide: bacteria of the FCB group superphylum have the potential to synthesize archaeal ether lipids.</title>
        <authorList>
            <person name="Villanueva L."/>
            <person name="Von Meijenfeldt F.A.B."/>
            <person name="Westbye A.B."/>
            <person name="Yadav S."/>
            <person name="Hopmans E.C."/>
            <person name="Dutilh B.E."/>
            <person name="Sinninghe Damste J.S."/>
        </authorList>
    </citation>
    <scope>NUCLEOTIDE SEQUENCE [LARGE SCALE GENOMIC DNA]</scope>
    <source>
        <strain evidence="1">NIOZ-UU30</strain>
    </source>
</reference>
<dbReference type="EMBL" id="JACNJH010000242">
    <property type="protein sequence ID" value="MBC8362986.1"/>
    <property type="molecule type" value="Genomic_DNA"/>
</dbReference>
<evidence type="ECO:0000313" key="1">
    <source>
        <dbReference type="EMBL" id="MBC8362986.1"/>
    </source>
</evidence>
<name>A0A8J6NZD0_9BACT</name>
<accession>A0A8J6NZD0</accession>
<feature type="non-terminal residue" evidence="1">
    <location>
        <position position="1"/>
    </location>
</feature>